<dbReference type="AlphaFoldDB" id="A0A9K3L5G3"/>
<proteinExistence type="predicted"/>
<dbReference type="Pfam" id="PF02515">
    <property type="entry name" value="CoA_transf_3"/>
    <property type="match status" value="1"/>
</dbReference>
<dbReference type="PANTHER" id="PTHR48207">
    <property type="entry name" value="SUCCINATE--HYDROXYMETHYLGLUTARATE COA-TRANSFERASE"/>
    <property type="match status" value="1"/>
</dbReference>
<keyword evidence="2" id="KW-1185">Reference proteome</keyword>
<evidence type="ECO:0000313" key="1">
    <source>
        <dbReference type="EMBL" id="KAG7355898.1"/>
    </source>
</evidence>
<dbReference type="Proteomes" id="UP000693970">
    <property type="component" value="Unassembled WGS sequence"/>
</dbReference>
<dbReference type="InterPro" id="IPR003673">
    <property type="entry name" value="CoA-Trfase_fam_III"/>
</dbReference>
<dbReference type="GO" id="GO:0008410">
    <property type="term" value="F:CoA-transferase activity"/>
    <property type="evidence" value="ECO:0007669"/>
    <property type="project" value="TreeGrafter"/>
</dbReference>
<evidence type="ECO:0000313" key="2">
    <source>
        <dbReference type="Proteomes" id="UP000693970"/>
    </source>
</evidence>
<reference evidence="1" key="2">
    <citation type="submission" date="2021-04" db="EMBL/GenBank/DDBJ databases">
        <authorList>
            <person name="Podell S."/>
        </authorList>
    </citation>
    <scope>NUCLEOTIDE SEQUENCE</scope>
    <source>
        <strain evidence="1">Hildebrandi</strain>
    </source>
</reference>
<organism evidence="1 2">
    <name type="scientific">Nitzschia inconspicua</name>
    <dbReference type="NCBI Taxonomy" id="303405"/>
    <lineage>
        <taxon>Eukaryota</taxon>
        <taxon>Sar</taxon>
        <taxon>Stramenopiles</taxon>
        <taxon>Ochrophyta</taxon>
        <taxon>Bacillariophyta</taxon>
        <taxon>Bacillariophyceae</taxon>
        <taxon>Bacillariophycidae</taxon>
        <taxon>Bacillariales</taxon>
        <taxon>Bacillariaceae</taxon>
        <taxon>Nitzschia</taxon>
    </lineage>
</organism>
<dbReference type="OrthoDB" id="5863171at2759"/>
<comment type="caution">
    <text evidence="1">The sequence shown here is derived from an EMBL/GenBank/DDBJ whole genome shotgun (WGS) entry which is preliminary data.</text>
</comment>
<gene>
    <name evidence="1" type="ORF">IV203_000584</name>
</gene>
<dbReference type="PANTHER" id="PTHR48207:SF3">
    <property type="entry name" value="SUCCINATE--HYDROXYMETHYLGLUTARATE COA-TRANSFERASE"/>
    <property type="match status" value="1"/>
</dbReference>
<reference evidence="1" key="1">
    <citation type="journal article" date="2021" name="Sci. Rep.">
        <title>Diploid genomic architecture of Nitzschia inconspicua, an elite biomass production diatom.</title>
        <authorList>
            <person name="Oliver A."/>
            <person name="Podell S."/>
            <person name="Pinowska A."/>
            <person name="Traller J.C."/>
            <person name="Smith S.R."/>
            <person name="McClure R."/>
            <person name="Beliaev A."/>
            <person name="Bohutskyi P."/>
            <person name="Hill E.A."/>
            <person name="Rabines A."/>
            <person name="Zheng H."/>
            <person name="Allen L.Z."/>
            <person name="Kuo A."/>
            <person name="Grigoriev I.V."/>
            <person name="Allen A.E."/>
            <person name="Hazlebeck D."/>
            <person name="Allen E.E."/>
        </authorList>
    </citation>
    <scope>NUCLEOTIDE SEQUENCE</scope>
    <source>
        <strain evidence="1">Hildebrandi</strain>
    </source>
</reference>
<name>A0A9K3L5G3_9STRA</name>
<dbReference type="InterPro" id="IPR050483">
    <property type="entry name" value="CoA-transferase_III_domain"/>
</dbReference>
<sequence>MSSPSTLPLKGLCVLDFSRVLAGPWCTMLLADAGATVIKVERPFVGDDTRAWGPPFVQGKDSSRLSTYFLSVNRGKQSIAIDMAHPKGLEICRHLATDWASVLVENFKCGTMSKFGLGYETLASQNPGLVYCSISGYGPDGPFAAYPGYDVVAAGMYGLMSITGDEEGPPAKVGVAMTDVLTGTLAQSGILSALYARQDTGRGQKVDVSLMESQLAGLVNIAASSLNAPAGAAPPKRWGTAHESIVPYQAFPCKRDESVNHSRTSVAVPAAAVAPTEYILVGAGNDRQFVQLCCILGIPDVANDEQYRSNASRVEHRHSLIPLLEQIFQTKSRDEWVSTLKGKGFPMGPLRSVPEAFQCPQATSRGMVQEMEHPHIGKVWLPRTPISFSGGRGNDSSVTSDGMDTGEECGLGGILPPPMLGEHTESVLSSVLGMNSDDIEALRDAGVVECWDASSRTIC</sequence>
<accession>A0A9K3L5G3</accession>
<protein>
    <submittedName>
        <fullName evidence="1">CoA-transferase family III domain containing protein</fullName>
    </submittedName>
</protein>
<dbReference type="EMBL" id="JAGRRH010000015">
    <property type="protein sequence ID" value="KAG7355898.1"/>
    <property type="molecule type" value="Genomic_DNA"/>
</dbReference>